<evidence type="ECO:0000313" key="1">
    <source>
        <dbReference type="EMBL" id="KDO35858.1"/>
    </source>
</evidence>
<dbReference type="EMBL" id="KK797067">
    <property type="protein sequence ID" value="KDO35858.1"/>
    <property type="molecule type" value="Genomic_DNA"/>
</dbReference>
<name>A0A067CZD6_CITSI</name>
<sequence>MKKLCLPPAIGCNVQLSRHKTLYVVPKPIAREDTLRLLTVISSSTLLMRADLDSRRSFGDDNNNANFILLLASELGYYNTNVH</sequence>
<dbReference type="AlphaFoldDB" id="A0A067CZD6"/>
<evidence type="ECO:0000313" key="2">
    <source>
        <dbReference type="Proteomes" id="UP000027120"/>
    </source>
</evidence>
<dbReference type="STRING" id="2711.A0A067CZD6"/>
<gene>
    <name evidence="1" type="ORF">CISIN_1g036478mg</name>
</gene>
<proteinExistence type="predicted"/>
<keyword evidence="2" id="KW-1185">Reference proteome</keyword>
<reference evidence="1 2" key="1">
    <citation type="submission" date="2014-04" db="EMBL/GenBank/DDBJ databases">
        <authorList>
            <consortium name="International Citrus Genome Consortium"/>
            <person name="Gmitter F."/>
            <person name="Chen C."/>
            <person name="Farmerie W."/>
            <person name="Harkins T."/>
            <person name="Desany B."/>
            <person name="Mohiuddin M."/>
            <person name="Kodira C."/>
            <person name="Borodovsky M."/>
            <person name="Lomsadze A."/>
            <person name="Burns P."/>
            <person name="Jenkins J."/>
            <person name="Prochnik S."/>
            <person name="Shu S."/>
            <person name="Chapman J."/>
            <person name="Pitluck S."/>
            <person name="Schmutz J."/>
            <person name="Rokhsar D."/>
        </authorList>
    </citation>
    <scope>NUCLEOTIDE SEQUENCE</scope>
</reference>
<protein>
    <submittedName>
        <fullName evidence="1">Uncharacterized protein</fullName>
    </submittedName>
</protein>
<dbReference type="Proteomes" id="UP000027120">
    <property type="component" value="Unassembled WGS sequence"/>
</dbReference>
<organism evidence="1 2">
    <name type="scientific">Citrus sinensis</name>
    <name type="common">Sweet orange</name>
    <name type="synonym">Citrus aurantium var. sinensis</name>
    <dbReference type="NCBI Taxonomy" id="2711"/>
    <lineage>
        <taxon>Eukaryota</taxon>
        <taxon>Viridiplantae</taxon>
        <taxon>Streptophyta</taxon>
        <taxon>Embryophyta</taxon>
        <taxon>Tracheophyta</taxon>
        <taxon>Spermatophyta</taxon>
        <taxon>Magnoliopsida</taxon>
        <taxon>eudicotyledons</taxon>
        <taxon>Gunneridae</taxon>
        <taxon>Pentapetalae</taxon>
        <taxon>rosids</taxon>
        <taxon>malvids</taxon>
        <taxon>Sapindales</taxon>
        <taxon>Rutaceae</taxon>
        <taxon>Aurantioideae</taxon>
        <taxon>Citrus</taxon>
    </lineage>
</organism>
<accession>A0A067CZD6</accession>